<dbReference type="InterPro" id="IPR003661">
    <property type="entry name" value="HisK_dim/P_dom"/>
</dbReference>
<dbReference type="GO" id="GO:0000155">
    <property type="term" value="F:phosphorelay sensor kinase activity"/>
    <property type="evidence" value="ECO:0007669"/>
    <property type="project" value="InterPro"/>
</dbReference>
<dbReference type="PROSITE" id="PS50109">
    <property type="entry name" value="HIS_KIN"/>
    <property type="match status" value="1"/>
</dbReference>
<dbReference type="SMART" id="SM00387">
    <property type="entry name" value="HATPase_c"/>
    <property type="match status" value="1"/>
</dbReference>
<dbReference type="FunFam" id="1.10.287.130:FF:000008">
    <property type="entry name" value="Two-component sensor histidine kinase"/>
    <property type="match status" value="1"/>
</dbReference>
<evidence type="ECO:0000256" key="9">
    <source>
        <dbReference type="ARBA" id="ARBA00022840"/>
    </source>
</evidence>
<dbReference type="Gene3D" id="3.30.565.10">
    <property type="entry name" value="Histidine kinase-like ATPase, C-terminal domain"/>
    <property type="match status" value="1"/>
</dbReference>
<organism evidence="15 16">
    <name type="scientific">Pedococcus dokdonensis</name>
    <dbReference type="NCBI Taxonomy" id="443156"/>
    <lineage>
        <taxon>Bacteria</taxon>
        <taxon>Bacillati</taxon>
        <taxon>Actinomycetota</taxon>
        <taxon>Actinomycetes</taxon>
        <taxon>Micrococcales</taxon>
        <taxon>Intrasporangiaceae</taxon>
        <taxon>Pedococcus</taxon>
    </lineage>
</organism>
<dbReference type="Proteomes" id="UP000199077">
    <property type="component" value="Chromosome I"/>
</dbReference>
<evidence type="ECO:0000313" key="15">
    <source>
        <dbReference type="EMBL" id="SDP45282.1"/>
    </source>
</evidence>
<evidence type="ECO:0000256" key="2">
    <source>
        <dbReference type="ARBA" id="ARBA00004236"/>
    </source>
</evidence>
<comment type="subcellular location">
    <subcellularLocation>
        <location evidence="2">Cell membrane</location>
    </subcellularLocation>
</comment>
<dbReference type="GO" id="GO:0005524">
    <property type="term" value="F:ATP binding"/>
    <property type="evidence" value="ECO:0007669"/>
    <property type="project" value="UniProtKB-KW"/>
</dbReference>
<protein>
    <recommendedName>
        <fullName evidence="12">Sensor-like histidine kinase SenX3</fullName>
        <ecNumber evidence="3">2.7.13.3</ecNumber>
    </recommendedName>
</protein>
<dbReference type="FunFam" id="3.30.565.10:FF:000006">
    <property type="entry name" value="Sensor histidine kinase WalK"/>
    <property type="match status" value="1"/>
</dbReference>
<evidence type="ECO:0000256" key="6">
    <source>
        <dbReference type="ARBA" id="ARBA00022679"/>
    </source>
</evidence>
<accession>A0A1H0SU13</accession>
<evidence type="ECO:0000256" key="7">
    <source>
        <dbReference type="ARBA" id="ARBA00022741"/>
    </source>
</evidence>
<dbReference type="InterPro" id="IPR005467">
    <property type="entry name" value="His_kinase_dom"/>
</dbReference>
<evidence type="ECO:0000256" key="4">
    <source>
        <dbReference type="ARBA" id="ARBA00022475"/>
    </source>
</evidence>
<dbReference type="GO" id="GO:0016036">
    <property type="term" value="P:cellular response to phosphate starvation"/>
    <property type="evidence" value="ECO:0007669"/>
    <property type="project" value="TreeGrafter"/>
</dbReference>
<evidence type="ECO:0000256" key="5">
    <source>
        <dbReference type="ARBA" id="ARBA00022553"/>
    </source>
</evidence>
<dbReference type="PRINTS" id="PR00344">
    <property type="entry name" value="BCTRLSENSOR"/>
</dbReference>
<evidence type="ECO:0000256" key="11">
    <source>
        <dbReference type="ARBA" id="ARBA00023136"/>
    </source>
</evidence>
<dbReference type="InterPro" id="IPR004358">
    <property type="entry name" value="Sig_transdc_His_kin-like_C"/>
</dbReference>
<keyword evidence="6" id="KW-0808">Transferase</keyword>
<evidence type="ECO:0000256" key="1">
    <source>
        <dbReference type="ARBA" id="ARBA00000085"/>
    </source>
</evidence>
<dbReference type="SMART" id="SM00388">
    <property type="entry name" value="HisKA"/>
    <property type="match status" value="1"/>
</dbReference>
<evidence type="ECO:0000256" key="3">
    <source>
        <dbReference type="ARBA" id="ARBA00012438"/>
    </source>
</evidence>
<dbReference type="SUPFAM" id="SSF55874">
    <property type="entry name" value="ATPase domain of HSP90 chaperone/DNA topoisomerase II/histidine kinase"/>
    <property type="match status" value="1"/>
</dbReference>
<dbReference type="InterPro" id="IPR036097">
    <property type="entry name" value="HisK_dim/P_sf"/>
</dbReference>
<dbReference type="InterPro" id="IPR050351">
    <property type="entry name" value="BphY/WalK/GraS-like"/>
</dbReference>
<dbReference type="EC" id="2.7.13.3" evidence="3"/>
<reference evidence="16" key="1">
    <citation type="submission" date="2016-10" db="EMBL/GenBank/DDBJ databases">
        <authorList>
            <person name="Varghese N."/>
            <person name="Submissions S."/>
        </authorList>
    </citation>
    <scope>NUCLEOTIDE SEQUENCE [LARGE SCALE GENOMIC DNA]</scope>
    <source>
        <strain evidence="16">DSM 22329</strain>
    </source>
</reference>
<dbReference type="PANTHER" id="PTHR45453">
    <property type="entry name" value="PHOSPHATE REGULON SENSOR PROTEIN PHOR"/>
    <property type="match status" value="1"/>
</dbReference>
<dbReference type="Pfam" id="PF00512">
    <property type="entry name" value="HisKA"/>
    <property type="match status" value="1"/>
</dbReference>
<keyword evidence="11" id="KW-0472">Membrane</keyword>
<keyword evidence="7" id="KW-0547">Nucleotide-binding</keyword>
<keyword evidence="4" id="KW-1003">Cell membrane</keyword>
<evidence type="ECO:0000256" key="8">
    <source>
        <dbReference type="ARBA" id="ARBA00022777"/>
    </source>
</evidence>
<evidence type="ECO:0000256" key="13">
    <source>
        <dbReference type="SAM" id="MobiDB-lite"/>
    </source>
</evidence>
<evidence type="ECO:0000256" key="10">
    <source>
        <dbReference type="ARBA" id="ARBA00023012"/>
    </source>
</evidence>
<feature type="domain" description="Histidine kinase" evidence="14">
    <location>
        <begin position="171"/>
        <end position="387"/>
    </location>
</feature>
<dbReference type="CDD" id="cd00082">
    <property type="entry name" value="HisKA"/>
    <property type="match status" value="1"/>
</dbReference>
<dbReference type="InterPro" id="IPR003594">
    <property type="entry name" value="HATPase_dom"/>
</dbReference>
<keyword evidence="16" id="KW-1185">Reference proteome</keyword>
<keyword evidence="9" id="KW-0067">ATP-binding</keyword>
<evidence type="ECO:0000256" key="12">
    <source>
        <dbReference type="ARBA" id="ARBA00039401"/>
    </source>
</evidence>
<dbReference type="InterPro" id="IPR036890">
    <property type="entry name" value="HATPase_C_sf"/>
</dbReference>
<dbReference type="SUPFAM" id="SSF47384">
    <property type="entry name" value="Homodimeric domain of signal transducing histidine kinase"/>
    <property type="match status" value="1"/>
</dbReference>
<keyword evidence="8 15" id="KW-0418">Kinase</keyword>
<dbReference type="STRING" id="443156.SAMN04489867_2507"/>
<comment type="catalytic activity">
    <reaction evidence="1">
        <text>ATP + protein L-histidine = ADP + protein N-phospho-L-histidine.</text>
        <dbReference type="EC" id="2.7.13.3"/>
    </reaction>
</comment>
<proteinExistence type="predicted"/>
<dbReference type="AlphaFoldDB" id="A0A1H0SU13"/>
<dbReference type="Pfam" id="PF02518">
    <property type="entry name" value="HATPase_c"/>
    <property type="match status" value="1"/>
</dbReference>
<dbReference type="EMBL" id="LT629711">
    <property type="protein sequence ID" value="SDP45282.1"/>
    <property type="molecule type" value="Genomic_DNA"/>
</dbReference>
<evidence type="ECO:0000259" key="14">
    <source>
        <dbReference type="PROSITE" id="PS50109"/>
    </source>
</evidence>
<name>A0A1H0SU13_9MICO</name>
<evidence type="ECO:0000313" key="16">
    <source>
        <dbReference type="Proteomes" id="UP000199077"/>
    </source>
</evidence>
<sequence length="422" mass="44837">MLRPTLGAPYIDGVDATSAAVLAGFAGLLTGALAVVAVRYSERQQTSMPPTAPVVPLPAGVADVLAVLRSSAIVVDSADEVINNSPSATAYGLVKGRELVHGELRHLARQVRRDGVIREAKLELARGPLGQGRSIMQARVAPLGSSHVLLLVEDHTQAHRVEEVRRDFVANVSHELKTPVGGLGLLAEAIQDAKDDPEAVERFASRMQVESHRLAQLVKEIVDLSRLQVADTLHEPRLVDVTAAVREAIDYSRVGADAKQIEIAEACAPDLKVFGDEDLLVTAVRNLIGNAVAYSEPGTRVAVGGRLNDEMVEITVTDQGQGIPAEEQGRIFERFYRVDDARSRATGGTGLGLAIVKHICANHGGDVTVWSEEGRGSTFTIRLPAAADRTGGSAGADARQSAPPPHTDHSQPSSAQKVEPRV</sequence>
<dbReference type="PANTHER" id="PTHR45453:SF1">
    <property type="entry name" value="PHOSPHATE REGULON SENSOR PROTEIN PHOR"/>
    <property type="match status" value="1"/>
</dbReference>
<dbReference type="GO" id="GO:0004721">
    <property type="term" value="F:phosphoprotein phosphatase activity"/>
    <property type="evidence" value="ECO:0007669"/>
    <property type="project" value="TreeGrafter"/>
</dbReference>
<gene>
    <name evidence="15" type="ORF">SAMN04489867_2507</name>
</gene>
<dbReference type="CDD" id="cd00075">
    <property type="entry name" value="HATPase"/>
    <property type="match status" value="1"/>
</dbReference>
<dbReference type="GO" id="GO:0005886">
    <property type="term" value="C:plasma membrane"/>
    <property type="evidence" value="ECO:0007669"/>
    <property type="project" value="UniProtKB-SubCell"/>
</dbReference>
<feature type="region of interest" description="Disordered" evidence="13">
    <location>
        <begin position="387"/>
        <end position="422"/>
    </location>
</feature>
<dbReference type="Gene3D" id="1.10.287.130">
    <property type="match status" value="1"/>
</dbReference>
<keyword evidence="10" id="KW-0902">Two-component regulatory system</keyword>
<keyword evidence="5" id="KW-0597">Phosphoprotein</keyword>